<dbReference type="EMBL" id="ML179387">
    <property type="protein sequence ID" value="THU88975.1"/>
    <property type="molecule type" value="Genomic_DNA"/>
</dbReference>
<dbReference type="InterPro" id="IPR027417">
    <property type="entry name" value="P-loop_NTPase"/>
</dbReference>
<evidence type="ECO:0000259" key="8">
    <source>
        <dbReference type="PROSITE" id="PS51192"/>
    </source>
</evidence>
<dbReference type="OrthoDB" id="3260945at2759"/>
<dbReference type="GO" id="GO:0009378">
    <property type="term" value="F:four-way junction helicase activity"/>
    <property type="evidence" value="ECO:0007669"/>
    <property type="project" value="TreeGrafter"/>
</dbReference>
<dbReference type="GO" id="GO:0003677">
    <property type="term" value="F:DNA binding"/>
    <property type="evidence" value="ECO:0007669"/>
    <property type="project" value="UniProtKB-KW"/>
</dbReference>
<dbReference type="PANTHER" id="PTHR13710:SF105">
    <property type="entry name" value="ATP-DEPENDENT DNA HELICASE Q1"/>
    <property type="match status" value="1"/>
</dbReference>
<comment type="catalytic activity">
    <reaction evidence="6">
        <text>Couples ATP hydrolysis with the unwinding of duplex DNA by translocating in the 3'-5' direction.</text>
        <dbReference type="EC" id="5.6.2.4"/>
    </reaction>
</comment>
<dbReference type="Pfam" id="PF00270">
    <property type="entry name" value="DEAD"/>
    <property type="match status" value="1"/>
</dbReference>
<keyword evidence="3" id="KW-0067">ATP-binding</keyword>
<keyword evidence="10" id="KW-1185">Reference proteome</keyword>
<evidence type="ECO:0000256" key="5">
    <source>
        <dbReference type="ARBA" id="ARBA00023235"/>
    </source>
</evidence>
<evidence type="ECO:0000256" key="4">
    <source>
        <dbReference type="ARBA" id="ARBA00023125"/>
    </source>
</evidence>
<comment type="similarity">
    <text evidence="1">Belongs to the helicase family. RecQ subfamily.</text>
</comment>
<dbReference type="SUPFAM" id="SSF52540">
    <property type="entry name" value="P-loop containing nucleoside triphosphate hydrolases"/>
    <property type="match status" value="1"/>
</dbReference>
<keyword evidence="5" id="KW-0413">Isomerase</keyword>
<reference evidence="9 10" key="1">
    <citation type="journal article" date="2019" name="Nat. Ecol. Evol.">
        <title>Megaphylogeny resolves global patterns of mushroom evolution.</title>
        <authorList>
            <person name="Varga T."/>
            <person name="Krizsan K."/>
            <person name="Foldi C."/>
            <person name="Dima B."/>
            <person name="Sanchez-Garcia M."/>
            <person name="Sanchez-Ramirez S."/>
            <person name="Szollosi G.J."/>
            <person name="Szarkandi J.G."/>
            <person name="Papp V."/>
            <person name="Albert L."/>
            <person name="Andreopoulos W."/>
            <person name="Angelini C."/>
            <person name="Antonin V."/>
            <person name="Barry K.W."/>
            <person name="Bougher N.L."/>
            <person name="Buchanan P."/>
            <person name="Buyck B."/>
            <person name="Bense V."/>
            <person name="Catcheside P."/>
            <person name="Chovatia M."/>
            <person name="Cooper J."/>
            <person name="Damon W."/>
            <person name="Desjardin D."/>
            <person name="Finy P."/>
            <person name="Geml J."/>
            <person name="Haridas S."/>
            <person name="Hughes K."/>
            <person name="Justo A."/>
            <person name="Karasinski D."/>
            <person name="Kautmanova I."/>
            <person name="Kiss B."/>
            <person name="Kocsube S."/>
            <person name="Kotiranta H."/>
            <person name="LaButti K.M."/>
            <person name="Lechner B.E."/>
            <person name="Liimatainen K."/>
            <person name="Lipzen A."/>
            <person name="Lukacs Z."/>
            <person name="Mihaltcheva S."/>
            <person name="Morgado L.N."/>
            <person name="Niskanen T."/>
            <person name="Noordeloos M.E."/>
            <person name="Ohm R.A."/>
            <person name="Ortiz-Santana B."/>
            <person name="Ovrebo C."/>
            <person name="Racz N."/>
            <person name="Riley R."/>
            <person name="Savchenko A."/>
            <person name="Shiryaev A."/>
            <person name="Soop K."/>
            <person name="Spirin V."/>
            <person name="Szebenyi C."/>
            <person name="Tomsovsky M."/>
            <person name="Tulloss R.E."/>
            <person name="Uehling J."/>
            <person name="Grigoriev I.V."/>
            <person name="Vagvolgyi C."/>
            <person name="Papp T."/>
            <person name="Martin F.M."/>
            <person name="Miettinen O."/>
            <person name="Hibbett D.S."/>
            <person name="Nagy L.G."/>
        </authorList>
    </citation>
    <scope>NUCLEOTIDE SEQUENCE [LARGE SCALE GENOMIC DNA]</scope>
    <source>
        <strain evidence="9 10">CBS 962.96</strain>
    </source>
</reference>
<dbReference type="AlphaFoldDB" id="A0A4V4HDZ7"/>
<dbReference type="GO" id="GO:0005524">
    <property type="term" value="F:ATP binding"/>
    <property type="evidence" value="ECO:0007669"/>
    <property type="project" value="UniProtKB-KW"/>
</dbReference>
<sequence>MPPGALFSSDVGRQTLQNIVKTLIPQWRDGLRTFQLDSIPLILDNQDIFCITATGEGKSALFAIPILVHEEIFKNKISYPEFLAPIRQEPVGIVVTPTKGLSNNIVKELQDQFRITAFAYTRENIAEKARAGFNVDKEIADCQYQIICVDPEHLREPSWIKISDSPKFRKNVIFCCAEEAHVIDEWGLDFRPHFRHIGSFFRGRLPSMKSIFAITATMQPGSPFESVCLSLGFSGPKFHLLRYSNECPNVEISVKLLTTAIGGREFPQLLPYLNQCRKTIIHVRTIELGYRVFLYIFRNAPQTYNRHYRIRMYSALAPDQYNKRTVELLLNDGRCQIVIATKAFSLGIHAKTLQDSVSIGTPDTQCELDQSGGRVGRDRDMNARRIVFVTSKEMGEAHKRTQSTYIATKTRCMDLAKSQFLTEKICRVSRLNKIYANPPIETSFLDCIQAKRRLPCDVCRTRYDLLDTSILTFPPSPHLSKLPPFEIHSELSQSNKKRGTQADKPTKKEADRIRKSLAIYEREVYLEERLRLPHRNIPHSFYFPPEIADLVSEEILKIDSIESLKDRLKPIDWIFKSTQAGKLFAYMSTLRFDIENTRKSKSKYKQVPIISKFSSDAGMYE</sequence>
<dbReference type="GO" id="GO:0000724">
    <property type="term" value="P:double-strand break repair via homologous recombination"/>
    <property type="evidence" value="ECO:0007669"/>
    <property type="project" value="TreeGrafter"/>
</dbReference>
<dbReference type="InterPro" id="IPR001650">
    <property type="entry name" value="Helicase_C-like"/>
</dbReference>
<evidence type="ECO:0000256" key="2">
    <source>
        <dbReference type="ARBA" id="ARBA00022741"/>
    </source>
</evidence>
<evidence type="ECO:0000256" key="3">
    <source>
        <dbReference type="ARBA" id="ARBA00022840"/>
    </source>
</evidence>
<dbReference type="Proteomes" id="UP000297245">
    <property type="component" value="Unassembled WGS sequence"/>
</dbReference>
<proteinExistence type="inferred from homology"/>
<dbReference type="InterPro" id="IPR011545">
    <property type="entry name" value="DEAD/DEAH_box_helicase_dom"/>
</dbReference>
<organism evidence="9 10">
    <name type="scientific">Dendrothele bispora (strain CBS 962.96)</name>
    <dbReference type="NCBI Taxonomy" id="1314807"/>
    <lineage>
        <taxon>Eukaryota</taxon>
        <taxon>Fungi</taxon>
        <taxon>Dikarya</taxon>
        <taxon>Basidiomycota</taxon>
        <taxon>Agaricomycotina</taxon>
        <taxon>Agaricomycetes</taxon>
        <taxon>Agaricomycetidae</taxon>
        <taxon>Agaricales</taxon>
        <taxon>Agaricales incertae sedis</taxon>
        <taxon>Dendrothele</taxon>
    </lineage>
</organism>
<accession>A0A4V4HDZ7</accession>
<feature type="domain" description="Helicase ATP-binding" evidence="8">
    <location>
        <begin position="39"/>
        <end position="220"/>
    </location>
</feature>
<dbReference type="SMART" id="SM00487">
    <property type="entry name" value="DEXDc"/>
    <property type="match status" value="1"/>
</dbReference>
<evidence type="ECO:0000256" key="6">
    <source>
        <dbReference type="ARBA" id="ARBA00034617"/>
    </source>
</evidence>
<evidence type="ECO:0000313" key="10">
    <source>
        <dbReference type="Proteomes" id="UP000297245"/>
    </source>
</evidence>
<dbReference type="GO" id="GO:0005694">
    <property type="term" value="C:chromosome"/>
    <property type="evidence" value="ECO:0007669"/>
    <property type="project" value="TreeGrafter"/>
</dbReference>
<dbReference type="GO" id="GO:0043138">
    <property type="term" value="F:3'-5' DNA helicase activity"/>
    <property type="evidence" value="ECO:0007669"/>
    <property type="project" value="UniProtKB-EC"/>
</dbReference>
<dbReference type="Pfam" id="PF00271">
    <property type="entry name" value="Helicase_C"/>
    <property type="match status" value="1"/>
</dbReference>
<dbReference type="GO" id="GO:0005737">
    <property type="term" value="C:cytoplasm"/>
    <property type="evidence" value="ECO:0007669"/>
    <property type="project" value="TreeGrafter"/>
</dbReference>
<evidence type="ECO:0000256" key="1">
    <source>
        <dbReference type="ARBA" id="ARBA00005446"/>
    </source>
</evidence>
<keyword evidence="4" id="KW-0238">DNA-binding</keyword>
<dbReference type="InterPro" id="IPR014001">
    <property type="entry name" value="Helicase_ATP-bd"/>
</dbReference>
<gene>
    <name evidence="9" type="ORF">K435DRAFT_678923</name>
</gene>
<dbReference type="Gene3D" id="3.40.50.300">
    <property type="entry name" value="P-loop containing nucleotide triphosphate hydrolases"/>
    <property type="match status" value="2"/>
</dbReference>
<dbReference type="PANTHER" id="PTHR13710">
    <property type="entry name" value="DNA HELICASE RECQ FAMILY MEMBER"/>
    <property type="match status" value="1"/>
</dbReference>
<name>A0A4V4HDZ7_DENBC</name>
<protein>
    <recommendedName>
        <fullName evidence="7">DNA 3'-5' helicase</fullName>
        <ecNumber evidence="7">5.6.2.4</ecNumber>
    </recommendedName>
</protein>
<keyword evidence="2" id="KW-0547">Nucleotide-binding</keyword>
<evidence type="ECO:0000256" key="7">
    <source>
        <dbReference type="ARBA" id="ARBA00034808"/>
    </source>
</evidence>
<dbReference type="PROSITE" id="PS51192">
    <property type="entry name" value="HELICASE_ATP_BIND_1"/>
    <property type="match status" value="1"/>
</dbReference>
<evidence type="ECO:0000313" key="9">
    <source>
        <dbReference type="EMBL" id="THU88975.1"/>
    </source>
</evidence>
<dbReference type="EC" id="5.6.2.4" evidence="7"/>